<dbReference type="EMBL" id="CM023484">
    <property type="protein sequence ID" value="KAH6932234.1"/>
    <property type="molecule type" value="Genomic_DNA"/>
</dbReference>
<organism evidence="1 2">
    <name type="scientific">Hyalomma asiaticum</name>
    <name type="common">Tick</name>
    <dbReference type="NCBI Taxonomy" id="266040"/>
    <lineage>
        <taxon>Eukaryota</taxon>
        <taxon>Metazoa</taxon>
        <taxon>Ecdysozoa</taxon>
        <taxon>Arthropoda</taxon>
        <taxon>Chelicerata</taxon>
        <taxon>Arachnida</taxon>
        <taxon>Acari</taxon>
        <taxon>Parasitiformes</taxon>
        <taxon>Ixodida</taxon>
        <taxon>Ixodoidea</taxon>
        <taxon>Ixodidae</taxon>
        <taxon>Hyalomminae</taxon>
        <taxon>Hyalomma</taxon>
    </lineage>
</organism>
<keyword evidence="2" id="KW-1185">Reference proteome</keyword>
<evidence type="ECO:0000313" key="2">
    <source>
        <dbReference type="Proteomes" id="UP000821845"/>
    </source>
</evidence>
<gene>
    <name evidence="1" type="ORF">HPB50_003758</name>
</gene>
<protein>
    <submittedName>
        <fullName evidence="1">Uncharacterized protein</fullName>
    </submittedName>
</protein>
<reference evidence="1" key="1">
    <citation type="submission" date="2020-05" db="EMBL/GenBank/DDBJ databases">
        <title>Large-scale comparative analyses of tick genomes elucidate their genetic diversity and vector capacities.</title>
        <authorList>
            <person name="Jia N."/>
            <person name="Wang J."/>
            <person name="Shi W."/>
            <person name="Du L."/>
            <person name="Sun Y."/>
            <person name="Zhan W."/>
            <person name="Jiang J."/>
            <person name="Wang Q."/>
            <person name="Zhang B."/>
            <person name="Ji P."/>
            <person name="Sakyi L.B."/>
            <person name="Cui X."/>
            <person name="Yuan T."/>
            <person name="Jiang B."/>
            <person name="Yang W."/>
            <person name="Lam T.T.-Y."/>
            <person name="Chang Q."/>
            <person name="Ding S."/>
            <person name="Wang X."/>
            <person name="Zhu J."/>
            <person name="Ruan X."/>
            <person name="Zhao L."/>
            <person name="Wei J."/>
            <person name="Que T."/>
            <person name="Du C."/>
            <person name="Cheng J."/>
            <person name="Dai P."/>
            <person name="Han X."/>
            <person name="Huang E."/>
            <person name="Gao Y."/>
            <person name="Liu J."/>
            <person name="Shao H."/>
            <person name="Ye R."/>
            <person name="Li L."/>
            <person name="Wei W."/>
            <person name="Wang X."/>
            <person name="Wang C."/>
            <person name="Yang T."/>
            <person name="Huo Q."/>
            <person name="Li W."/>
            <person name="Guo W."/>
            <person name="Chen H."/>
            <person name="Zhou L."/>
            <person name="Ni X."/>
            <person name="Tian J."/>
            <person name="Zhou Y."/>
            <person name="Sheng Y."/>
            <person name="Liu T."/>
            <person name="Pan Y."/>
            <person name="Xia L."/>
            <person name="Li J."/>
            <person name="Zhao F."/>
            <person name="Cao W."/>
        </authorList>
    </citation>
    <scope>NUCLEOTIDE SEQUENCE</scope>
    <source>
        <strain evidence="1">Hyas-2018</strain>
    </source>
</reference>
<sequence>MKVSVVTLLLCAAVFCAQLQESDPPWERHLPRRPLQQKAQEKHNDIPALDSTPEVTGTLRGKGTCQDGRCSRKPKKSITTFQPLTHARSHGSKSVATWRLGGKQLCESTFLGV</sequence>
<accession>A0ACB7SEA9</accession>
<proteinExistence type="predicted"/>
<comment type="caution">
    <text evidence="1">The sequence shown here is derived from an EMBL/GenBank/DDBJ whole genome shotgun (WGS) entry which is preliminary data.</text>
</comment>
<dbReference type="Proteomes" id="UP000821845">
    <property type="component" value="Chromosome 4"/>
</dbReference>
<name>A0ACB7SEA9_HYAAI</name>
<evidence type="ECO:0000313" key="1">
    <source>
        <dbReference type="EMBL" id="KAH6932234.1"/>
    </source>
</evidence>